<evidence type="ECO:0000313" key="2">
    <source>
        <dbReference type="Proteomes" id="UP001375743"/>
    </source>
</evidence>
<dbReference type="InterPro" id="IPR018772">
    <property type="entry name" value="Transcription_activator_HlyU"/>
</dbReference>
<protein>
    <submittedName>
        <fullName evidence="1">HlyU family transcriptional regulator</fullName>
    </submittedName>
</protein>
<gene>
    <name evidence="1" type="ORF">U1T56_23860</name>
</gene>
<organism evidence="1 2">
    <name type="scientific">Benzoatithermus flavus</name>
    <dbReference type="NCBI Taxonomy" id="3108223"/>
    <lineage>
        <taxon>Bacteria</taxon>
        <taxon>Pseudomonadati</taxon>
        <taxon>Pseudomonadota</taxon>
        <taxon>Alphaproteobacteria</taxon>
        <taxon>Geminicoccales</taxon>
        <taxon>Geminicoccaceae</taxon>
        <taxon>Benzoatithermus</taxon>
    </lineage>
</organism>
<evidence type="ECO:0000313" key="1">
    <source>
        <dbReference type="EMBL" id="MEK0086189.1"/>
    </source>
</evidence>
<proteinExistence type="predicted"/>
<keyword evidence="2" id="KW-1185">Reference proteome</keyword>
<accession>A0ABU8Y0S0</accession>
<comment type="caution">
    <text evidence="1">The sequence shown here is derived from an EMBL/GenBank/DDBJ whole genome shotgun (WGS) entry which is preliminary data.</text>
</comment>
<name>A0ABU8Y0S0_9PROT</name>
<dbReference type="Pfam" id="PF10115">
    <property type="entry name" value="HlyU"/>
    <property type="match status" value="1"/>
</dbReference>
<dbReference type="Proteomes" id="UP001375743">
    <property type="component" value="Unassembled WGS sequence"/>
</dbReference>
<dbReference type="RefSeq" id="WP_418162021.1">
    <property type="nucleotide sequence ID" value="NZ_JBBLZC010000060.1"/>
</dbReference>
<dbReference type="EMBL" id="JBBLZC010000060">
    <property type="protein sequence ID" value="MEK0086189.1"/>
    <property type="molecule type" value="Genomic_DNA"/>
</dbReference>
<sequence length="100" mass="11278">MTIDTWLARLFGRGKNAGGAAPADESAAVEYRDYRIIPNPIRQGGQFLTAGTIVKDFPDGRREHRFIRADTHSSEEEARRFMIQKAQRLIDEVGDRLFGA</sequence>
<reference evidence="1 2" key="1">
    <citation type="submission" date="2024-01" db="EMBL/GenBank/DDBJ databases">
        <title>Multi-omics insights into the function and evolution of sodium benzoate biodegradation pathways in Benzoatithermus flavus gen. nov., sp. nov. from hot spring.</title>
        <authorList>
            <person name="Hu C.-J."/>
            <person name="Li W.-J."/>
        </authorList>
    </citation>
    <scope>NUCLEOTIDE SEQUENCE [LARGE SCALE GENOMIC DNA]</scope>
    <source>
        <strain evidence="1 2">SYSU G07066</strain>
    </source>
</reference>